<keyword evidence="6" id="KW-0963">Cytoplasm</keyword>
<comment type="similarity">
    <text evidence="4">Belongs to the WD repeat ELP2 family.</text>
</comment>
<keyword evidence="9" id="KW-0677">Repeat</keyword>
<dbReference type="PROSITE" id="PS50294">
    <property type="entry name" value="WD_REPEATS_REGION"/>
    <property type="match status" value="1"/>
</dbReference>
<dbReference type="PANTHER" id="PTHR44111:SF1">
    <property type="entry name" value="ELONGATOR COMPLEX PROTEIN 2"/>
    <property type="match status" value="1"/>
</dbReference>
<dbReference type="Gene3D" id="2.130.10.10">
    <property type="entry name" value="YVTN repeat-like/Quinoprotein amine dehydrogenase"/>
    <property type="match status" value="5"/>
</dbReference>
<dbReference type="PROSITE" id="PS50082">
    <property type="entry name" value="WD_REPEATS_2"/>
    <property type="match status" value="3"/>
</dbReference>
<protein>
    <recommendedName>
        <fullName evidence="5">Elongator complex protein 2</fullName>
    </recommendedName>
</protein>
<feature type="repeat" description="WD" evidence="11">
    <location>
        <begin position="818"/>
        <end position="850"/>
    </location>
</feature>
<comment type="subcellular location">
    <subcellularLocation>
        <location evidence="2">Cytoplasm</location>
    </subcellularLocation>
    <subcellularLocation>
        <location evidence="1">Nucleus</location>
    </subcellularLocation>
</comment>
<dbReference type="GO" id="GO:0005737">
    <property type="term" value="C:cytoplasm"/>
    <property type="evidence" value="ECO:0007669"/>
    <property type="project" value="UniProtKB-SubCell"/>
</dbReference>
<dbReference type="AlphaFoldDB" id="A0A7R9CW12"/>
<evidence type="ECO:0000256" key="6">
    <source>
        <dbReference type="ARBA" id="ARBA00022490"/>
    </source>
</evidence>
<keyword evidence="10" id="KW-0539">Nucleus</keyword>
<dbReference type="InterPro" id="IPR001680">
    <property type="entry name" value="WD40_rpt"/>
</dbReference>
<comment type="pathway">
    <text evidence="3">tRNA modification; 5-methoxycarbonylmethyl-2-thiouridine-tRNA biosynthesis.</text>
</comment>
<evidence type="ECO:0000313" key="12">
    <source>
        <dbReference type="EMBL" id="CAD7403518.1"/>
    </source>
</evidence>
<evidence type="ECO:0000256" key="7">
    <source>
        <dbReference type="ARBA" id="ARBA00022574"/>
    </source>
</evidence>
<dbReference type="EMBL" id="OC318872">
    <property type="protein sequence ID" value="CAD7403518.1"/>
    <property type="molecule type" value="Genomic_DNA"/>
</dbReference>
<dbReference type="FunFam" id="2.130.10.10:FF:000400">
    <property type="entry name" value="Elongator acetyltransferase complex subunit 2"/>
    <property type="match status" value="1"/>
</dbReference>
<dbReference type="InterPro" id="IPR036322">
    <property type="entry name" value="WD40_repeat_dom_sf"/>
</dbReference>
<dbReference type="Pfam" id="PF00400">
    <property type="entry name" value="WD40"/>
    <property type="match status" value="7"/>
</dbReference>
<accession>A0A7R9CW12</accession>
<evidence type="ECO:0000256" key="9">
    <source>
        <dbReference type="ARBA" id="ARBA00022737"/>
    </source>
</evidence>
<organism evidence="12">
    <name type="scientific">Timema cristinae</name>
    <name type="common">Walking stick</name>
    <dbReference type="NCBI Taxonomy" id="61476"/>
    <lineage>
        <taxon>Eukaryota</taxon>
        <taxon>Metazoa</taxon>
        <taxon>Ecdysozoa</taxon>
        <taxon>Arthropoda</taxon>
        <taxon>Hexapoda</taxon>
        <taxon>Insecta</taxon>
        <taxon>Pterygota</taxon>
        <taxon>Neoptera</taxon>
        <taxon>Polyneoptera</taxon>
        <taxon>Phasmatodea</taxon>
        <taxon>Timematodea</taxon>
        <taxon>Timematoidea</taxon>
        <taxon>Timematidae</taxon>
        <taxon>Timema</taxon>
    </lineage>
</organism>
<evidence type="ECO:0000256" key="3">
    <source>
        <dbReference type="ARBA" id="ARBA00005043"/>
    </source>
</evidence>
<dbReference type="GO" id="GO:0033588">
    <property type="term" value="C:elongator holoenzyme complex"/>
    <property type="evidence" value="ECO:0007669"/>
    <property type="project" value="InterPro"/>
</dbReference>
<feature type="repeat" description="WD" evidence="11">
    <location>
        <begin position="597"/>
        <end position="627"/>
    </location>
</feature>
<evidence type="ECO:0000256" key="1">
    <source>
        <dbReference type="ARBA" id="ARBA00004123"/>
    </source>
</evidence>
<keyword evidence="7 11" id="KW-0853">WD repeat</keyword>
<gene>
    <name evidence="12" type="ORF">TCEB3V08_LOCUS7026</name>
</gene>
<dbReference type="InterPro" id="IPR037289">
    <property type="entry name" value="Elp2"/>
</dbReference>
<evidence type="ECO:0000256" key="11">
    <source>
        <dbReference type="PROSITE-ProRule" id="PRU00221"/>
    </source>
</evidence>
<dbReference type="GO" id="GO:0002098">
    <property type="term" value="P:tRNA wobble uridine modification"/>
    <property type="evidence" value="ECO:0007669"/>
    <property type="project" value="InterPro"/>
</dbReference>
<dbReference type="SMART" id="SM00320">
    <property type="entry name" value="WD40"/>
    <property type="match status" value="9"/>
</dbReference>
<keyword evidence="8" id="KW-0819">tRNA processing</keyword>
<dbReference type="InterPro" id="IPR015943">
    <property type="entry name" value="WD40/YVTN_repeat-like_dom_sf"/>
</dbReference>
<dbReference type="SUPFAM" id="SSF50978">
    <property type="entry name" value="WD40 repeat-like"/>
    <property type="match status" value="3"/>
</dbReference>
<dbReference type="PRINTS" id="PR00320">
    <property type="entry name" value="GPROTEINBRPT"/>
</dbReference>
<evidence type="ECO:0000256" key="5">
    <source>
        <dbReference type="ARBA" id="ARBA00020267"/>
    </source>
</evidence>
<sequence length="1031" mass="113348">MEYWLRTYRYGVCVGVLNCQHLRVKCVCTMNPLTANLGCLDHSHYLFIQLAPLSFEAELDTVPDPLLHRKILEASGVKPGTSGYEVYPYLRGGRLENYFGETTLTTIDQDSNLNLPVIGSLVYCESNALDHVATEGDNFQYQSSFACGNHVLENRDINQINLFTLKTCILCLDVPEFLICPQYAGSGKILHTLCQHTARVNSVKWIRHADKSPETELVSASSDGTAVVWSKDDVGGYLPSTVLQGHESAVTLADGRYVNDGQGPLIVVTASVDSTVRIWRRTDQGGLSLFKYSVESSQYNLYHLCLFGCKIPILGETVTRLERVALGGVAITSEADAMLCTQILGLGSGICLSLSLGLLPASQALLLACGTDDFRIQLFAENSESEDQRPNEMVKVDCLMGHEDWVRALDFATDGEGCCLFFSPLDCGDLLLASGAQDSMVRLWRVSASACGAVKRRVCELAAGEDILPQERMFSVMIRGETRHFAVSLESVLAGHEGWVYGVNWHPSVTGDDGSRQPLSLLSSSLDKTLVLWAPDEQSGVWLDAVRLGEVGGNTLGFYGAKFSPDGNSVMAHGYQGSLHRWRYSQEQGSWIPDVTVGGHFAGVVDLAWEPGGQFLMSAGSDQTTRLHAPWVRPGVSQVMWYELARPQVHGYDMACLALLSRYRFVSGAEEKVSRAFQAPNNFISNFHGICGLDPEGDLEATAMQSTPHGASVPALGLSNKAVYETQEVLLDNRHVKNEYPEAYFVHVEMTEPPTEENLIQNTLWPEVQKLYGHGYELYSLAARPDGWLLASACKATDAQHAAILLWRTDSWQQVDRLTSHQLTVTQLSFSPDGLYLLSVSRDRRWTIFQEQQNTDGNSRYQIACTSSKTTGVHSRIIWCCAWSHDSRYFATGSRDGKVAVWGKEDDQAPSDQLVQFCLSGVPLQLPGQSVSALAFAPELTSPHVLAVGLDCGEILLYKWSPGSWNKSLHLDSSCAHHLTVKRLSFRPGIGATSDTKDKYSASSFAQLASCGSDHIVCTPTEQAARSQWQE</sequence>
<reference evidence="12" key="1">
    <citation type="submission" date="2020-11" db="EMBL/GenBank/DDBJ databases">
        <authorList>
            <person name="Tran Van P."/>
        </authorList>
    </citation>
    <scope>NUCLEOTIDE SEQUENCE</scope>
</reference>
<proteinExistence type="inferred from homology"/>
<evidence type="ECO:0000256" key="4">
    <source>
        <dbReference type="ARBA" id="ARBA00005881"/>
    </source>
</evidence>
<dbReference type="PANTHER" id="PTHR44111">
    <property type="entry name" value="ELONGATOR COMPLEX PROTEIN 2"/>
    <property type="match status" value="1"/>
</dbReference>
<dbReference type="InterPro" id="IPR020472">
    <property type="entry name" value="WD40_PAC1"/>
</dbReference>
<name>A0A7R9CW12_TIMCR</name>
<evidence type="ECO:0000256" key="2">
    <source>
        <dbReference type="ARBA" id="ARBA00004496"/>
    </source>
</evidence>
<feature type="repeat" description="WD" evidence="11">
    <location>
        <begin position="871"/>
        <end position="902"/>
    </location>
</feature>
<dbReference type="UniPathway" id="UPA00988"/>
<dbReference type="GO" id="GO:0005634">
    <property type="term" value="C:nucleus"/>
    <property type="evidence" value="ECO:0007669"/>
    <property type="project" value="UniProtKB-SubCell"/>
</dbReference>
<evidence type="ECO:0000256" key="10">
    <source>
        <dbReference type="ARBA" id="ARBA00023242"/>
    </source>
</evidence>
<evidence type="ECO:0000256" key="8">
    <source>
        <dbReference type="ARBA" id="ARBA00022694"/>
    </source>
</evidence>